<feature type="transmembrane region" description="Helical" evidence="6">
    <location>
        <begin position="221"/>
        <end position="242"/>
    </location>
</feature>
<proteinExistence type="inferred from homology"/>
<dbReference type="Pfam" id="PF07856">
    <property type="entry name" value="Orai-1"/>
    <property type="match status" value="1"/>
</dbReference>
<name>A0A085MFF4_9BILA</name>
<dbReference type="EMBL" id="KL363196">
    <property type="protein sequence ID" value="KFD55950.1"/>
    <property type="molecule type" value="Genomic_DNA"/>
</dbReference>
<keyword evidence="5 6" id="KW-0472">Membrane</keyword>
<evidence type="ECO:0000256" key="6">
    <source>
        <dbReference type="SAM" id="Phobius"/>
    </source>
</evidence>
<dbReference type="InterPro" id="IPR038350">
    <property type="entry name" value="Orai_sf"/>
</dbReference>
<protein>
    <recommendedName>
        <fullName evidence="9">Calcium release-activated calcium channel protein 1 domain protein</fullName>
    </recommendedName>
</protein>
<comment type="subcellular location">
    <subcellularLocation>
        <location evidence="1">Membrane</location>
        <topology evidence="1">Multi-pass membrane protein</topology>
    </subcellularLocation>
</comment>
<evidence type="ECO:0000256" key="3">
    <source>
        <dbReference type="ARBA" id="ARBA00022692"/>
    </source>
</evidence>
<feature type="transmembrane region" description="Helical" evidence="6">
    <location>
        <begin position="93"/>
        <end position="112"/>
    </location>
</feature>
<evidence type="ECO:0000256" key="2">
    <source>
        <dbReference type="ARBA" id="ARBA00008062"/>
    </source>
</evidence>
<evidence type="ECO:0000313" key="7">
    <source>
        <dbReference type="EMBL" id="KFD55950.1"/>
    </source>
</evidence>
<evidence type="ECO:0000256" key="4">
    <source>
        <dbReference type="ARBA" id="ARBA00022989"/>
    </source>
</evidence>
<feature type="transmembrane region" description="Helical" evidence="6">
    <location>
        <begin position="186"/>
        <end position="209"/>
    </location>
</feature>
<gene>
    <name evidence="7" type="ORF">M513_03074</name>
</gene>
<dbReference type="GO" id="GO:0015279">
    <property type="term" value="F:store-operated calcium channel activity"/>
    <property type="evidence" value="ECO:0007669"/>
    <property type="project" value="TreeGrafter"/>
</dbReference>
<keyword evidence="4 6" id="KW-1133">Transmembrane helix</keyword>
<evidence type="ECO:0000256" key="5">
    <source>
        <dbReference type="ARBA" id="ARBA00023136"/>
    </source>
</evidence>
<evidence type="ECO:0008006" key="9">
    <source>
        <dbReference type="Google" id="ProtNLM"/>
    </source>
</evidence>
<sequence>MGCLVMGLCSKVKPKVKIEHSDAKESENKFISSFMPQIMVGIFLLPRQVPAIGKGHVHFEGMRKSFSLPMDHALSLRQLHLSRAKLKATSQTSALLAGFAMVRLILSDFSFYEQLDLDSNNPSWHPITVPVLIAFGICTTLLVGVHLLALMMSTCMLPHMDSVLNSPNYEVISESPHVRMKWYIEVAWCFSTVFGLLLFLLEIGIVFWIKFTAIKATNVTYITTGILALILVVFLCFTFTFYNKLTMHKYELSKGRLDDLQQYYSTFEPNEEYDVEKVVNEVCKTANMDEVIKVV</sequence>
<keyword evidence="8" id="KW-1185">Reference proteome</keyword>
<dbReference type="AlphaFoldDB" id="A0A085MFF4"/>
<dbReference type="GO" id="GO:0016020">
    <property type="term" value="C:membrane"/>
    <property type="evidence" value="ECO:0007669"/>
    <property type="project" value="UniProtKB-SubCell"/>
</dbReference>
<dbReference type="InterPro" id="IPR012446">
    <property type="entry name" value="CRAC_channel"/>
</dbReference>
<feature type="transmembrane region" description="Helical" evidence="6">
    <location>
        <begin position="124"/>
        <end position="150"/>
    </location>
</feature>
<accession>A0A085MFF4</accession>
<dbReference type="PANTHER" id="PTHR31501:SF7">
    <property type="entry name" value="CALCIUM RELEASE-ACTIVATED CALCIUM CHANNEL PROTEIN 1"/>
    <property type="match status" value="1"/>
</dbReference>
<dbReference type="GO" id="GO:0002115">
    <property type="term" value="P:store-operated calcium entry"/>
    <property type="evidence" value="ECO:0007669"/>
    <property type="project" value="TreeGrafter"/>
</dbReference>
<keyword evidence="3 6" id="KW-0812">Transmembrane</keyword>
<organism evidence="7 8">
    <name type="scientific">Trichuris suis</name>
    <name type="common">pig whipworm</name>
    <dbReference type="NCBI Taxonomy" id="68888"/>
    <lineage>
        <taxon>Eukaryota</taxon>
        <taxon>Metazoa</taxon>
        <taxon>Ecdysozoa</taxon>
        <taxon>Nematoda</taxon>
        <taxon>Enoplea</taxon>
        <taxon>Dorylaimia</taxon>
        <taxon>Trichinellida</taxon>
        <taxon>Trichuridae</taxon>
        <taxon>Trichuris</taxon>
    </lineage>
</organism>
<evidence type="ECO:0000256" key="1">
    <source>
        <dbReference type="ARBA" id="ARBA00004141"/>
    </source>
</evidence>
<dbReference type="Gene3D" id="1.20.140.140">
    <property type="entry name" value="Calcium release-activated calcium channel protein Orai"/>
    <property type="match status" value="1"/>
</dbReference>
<evidence type="ECO:0000313" key="8">
    <source>
        <dbReference type="Proteomes" id="UP000030764"/>
    </source>
</evidence>
<dbReference type="Proteomes" id="UP000030764">
    <property type="component" value="Unassembled WGS sequence"/>
</dbReference>
<reference evidence="7 8" key="1">
    <citation type="journal article" date="2014" name="Nat. Genet.">
        <title>Genome and transcriptome of the porcine whipworm Trichuris suis.</title>
        <authorList>
            <person name="Jex A.R."/>
            <person name="Nejsum P."/>
            <person name="Schwarz E.M."/>
            <person name="Hu L."/>
            <person name="Young N.D."/>
            <person name="Hall R.S."/>
            <person name="Korhonen P.K."/>
            <person name="Liao S."/>
            <person name="Thamsborg S."/>
            <person name="Xia J."/>
            <person name="Xu P."/>
            <person name="Wang S."/>
            <person name="Scheerlinck J.P."/>
            <person name="Hofmann A."/>
            <person name="Sternberg P.W."/>
            <person name="Wang J."/>
            <person name="Gasser R.B."/>
        </authorList>
    </citation>
    <scope>NUCLEOTIDE SEQUENCE [LARGE SCALE GENOMIC DNA]</scope>
    <source>
        <strain evidence="7">DCEP-RM93M</strain>
    </source>
</reference>
<comment type="similarity">
    <text evidence="2">Belongs to the Orai family.</text>
</comment>
<dbReference type="PANTHER" id="PTHR31501">
    <property type="entry name" value="CALCIUM RELEASE-ACTIVATED CALCIUM CHANNEL PROTEIN 1"/>
    <property type="match status" value="1"/>
</dbReference>